<dbReference type="EMBL" id="JALHAP010000057">
    <property type="protein sequence ID" value="MCT4700285.1"/>
    <property type="molecule type" value="Genomic_DNA"/>
</dbReference>
<evidence type="ECO:0000313" key="1">
    <source>
        <dbReference type="EMBL" id="MCT4700285.1"/>
    </source>
</evidence>
<reference evidence="1" key="1">
    <citation type="submission" date="2022-03" db="EMBL/GenBank/DDBJ databases">
        <title>Proposal of a novel genus Dryocolo and two novel species.</title>
        <authorList>
            <person name="Maddock D.W."/>
            <person name="Brady C.L."/>
            <person name="Denman S."/>
            <person name="Arnold D."/>
        </authorList>
    </citation>
    <scope>NUCLEOTIDE SEQUENCE</scope>
    <source>
        <strain evidence="1">H6W4</strain>
    </source>
</reference>
<protein>
    <submittedName>
        <fullName evidence="1">Uncharacterized protein</fullName>
    </submittedName>
</protein>
<dbReference type="Proteomes" id="UP001150641">
    <property type="component" value="Unassembled WGS sequence"/>
</dbReference>
<organism evidence="1 2">
    <name type="scientific">Dryocola boscaweniae</name>
    <dbReference type="NCBI Taxonomy" id="2925397"/>
    <lineage>
        <taxon>Bacteria</taxon>
        <taxon>Pseudomonadati</taxon>
        <taxon>Pseudomonadota</taxon>
        <taxon>Gammaproteobacteria</taxon>
        <taxon>Enterobacterales</taxon>
        <taxon>Enterobacteriaceae</taxon>
        <taxon>Dryocola</taxon>
    </lineage>
</organism>
<keyword evidence="2" id="KW-1185">Reference proteome</keyword>
<accession>A0A9X2W3Y4</accession>
<name>A0A9X2W3Y4_9ENTR</name>
<dbReference type="AlphaFoldDB" id="A0A9X2W3Y4"/>
<sequence>MTQKKLELFFSSPMEYEELTLEVQLDRERIIEVNQDKGVNHLEAELFGTDHAHGFIAKMPLDDLINILIEARETLRNQNQ</sequence>
<comment type="caution">
    <text evidence="1">The sequence shown here is derived from an EMBL/GenBank/DDBJ whole genome shotgun (WGS) entry which is preliminary data.</text>
</comment>
<proteinExistence type="predicted"/>
<gene>
    <name evidence="1" type="ORF">MUA00_00335</name>
</gene>
<evidence type="ECO:0000313" key="2">
    <source>
        <dbReference type="Proteomes" id="UP001150641"/>
    </source>
</evidence>
<dbReference type="RefSeq" id="WP_271121244.1">
    <property type="nucleotide sequence ID" value="NZ_JALHAN010000047.1"/>
</dbReference>